<dbReference type="SFLD" id="SFLDG00301">
    <property type="entry name" value="RuBisCO-like_proteins"/>
    <property type="match status" value="1"/>
</dbReference>
<keyword evidence="5" id="KW-1185">Reference proteome</keyword>
<dbReference type="InterPro" id="IPR036422">
    <property type="entry name" value="RuBisCO_lsu_N_sf"/>
</dbReference>
<evidence type="ECO:0000259" key="1">
    <source>
        <dbReference type="Pfam" id="PF00016"/>
    </source>
</evidence>
<dbReference type="GO" id="GO:0016984">
    <property type="term" value="F:ribulose-bisphosphate carboxylase activity"/>
    <property type="evidence" value="ECO:0007669"/>
    <property type="project" value="InterPro"/>
</dbReference>
<dbReference type="Proteomes" id="UP000094893">
    <property type="component" value="Unassembled WGS sequence"/>
</dbReference>
<dbReference type="Pfam" id="PF00016">
    <property type="entry name" value="RuBisCO_large"/>
    <property type="match status" value="2"/>
</dbReference>
<dbReference type="SUPFAM" id="SSF54966">
    <property type="entry name" value="RuBisCO, large subunit, small (N-terminal) domain"/>
    <property type="match status" value="1"/>
</dbReference>
<comment type="caution">
    <text evidence="2">The sequence shown here is derived from an EMBL/GenBank/DDBJ whole genome shotgun (WGS) entry which is preliminary data.</text>
</comment>
<accession>A0A1C2I5K7</accession>
<reference evidence="2 4" key="1">
    <citation type="journal article" date="2016" name="Int. J. Mol. Sci.">
        <title>Comparative genomics of the extreme acidophile Acidithiobacillus thiooxidans reveals intraspecific divergence and niche adaptation.</title>
        <authorList>
            <person name="Zhang X."/>
            <person name="Feng X."/>
            <person name="Tao J."/>
            <person name="Ma L."/>
            <person name="Xiao Y."/>
            <person name="Liang Y."/>
            <person name="Liu X."/>
            <person name="Yin H."/>
        </authorList>
    </citation>
    <scope>NUCLEOTIDE SEQUENCE [LARGE SCALE GENOMIC DNA]</scope>
    <source>
        <strain evidence="3 4">A02</strain>
        <strain evidence="2">DXS-W</strain>
    </source>
</reference>
<dbReference type="Gene3D" id="3.20.20.110">
    <property type="entry name" value="Ribulose bisphosphate carboxylase, large subunit, C-terminal domain"/>
    <property type="match status" value="1"/>
</dbReference>
<dbReference type="STRING" id="930.GCA_002079865_00574"/>
<dbReference type="eggNOG" id="COG1850">
    <property type="taxonomic scope" value="Bacteria"/>
</dbReference>
<organism evidence="2 5">
    <name type="scientific">Acidithiobacillus thiooxidans</name>
    <name type="common">Thiobacillus thiooxidans</name>
    <dbReference type="NCBI Taxonomy" id="930"/>
    <lineage>
        <taxon>Bacteria</taxon>
        <taxon>Pseudomonadati</taxon>
        <taxon>Pseudomonadota</taxon>
        <taxon>Acidithiobacillia</taxon>
        <taxon>Acidithiobacillales</taxon>
        <taxon>Acidithiobacillaceae</taxon>
        <taxon>Acidithiobacillus</taxon>
    </lineage>
</organism>
<name>A0A1C2I5K7_ACITH</name>
<dbReference type="Gene3D" id="3.30.70.150">
    <property type="entry name" value="RuBisCO large subunit, N-terminal domain"/>
    <property type="match status" value="1"/>
</dbReference>
<feature type="domain" description="Ribulose bisphosphate carboxylase large subunit C-terminal" evidence="1">
    <location>
        <begin position="113"/>
        <end position="281"/>
    </location>
</feature>
<evidence type="ECO:0000313" key="3">
    <source>
        <dbReference type="EMBL" id="OCX74127.1"/>
    </source>
</evidence>
<dbReference type="Proteomes" id="UP000095008">
    <property type="component" value="Unassembled WGS sequence"/>
</dbReference>
<protein>
    <submittedName>
        <fullName evidence="2">2,3-diketo-5-methylthiopentyl-1-phosphate enolase</fullName>
    </submittedName>
</protein>
<proteinExistence type="predicted"/>
<dbReference type="PANTHER" id="PTHR42704:SF17">
    <property type="entry name" value="RIBULOSE BISPHOSPHATE CARBOXYLASE LARGE CHAIN"/>
    <property type="match status" value="1"/>
</dbReference>
<dbReference type="InterPro" id="IPR036376">
    <property type="entry name" value="RuBisCO_lsu_C_sf"/>
</dbReference>
<dbReference type="PANTHER" id="PTHR42704">
    <property type="entry name" value="RIBULOSE BISPHOSPHATE CARBOXYLASE"/>
    <property type="match status" value="1"/>
</dbReference>
<dbReference type="OrthoDB" id="9770811at2"/>
<dbReference type="EMBL" id="LWSA01000077">
    <property type="protein sequence ID" value="OCX74127.1"/>
    <property type="molecule type" value="Genomic_DNA"/>
</dbReference>
<evidence type="ECO:0000313" key="2">
    <source>
        <dbReference type="EMBL" id="OCX71272.1"/>
    </source>
</evidence>
<dbReference type="InterPro" id="IPR033966">
    <property type="entry name" value="RuBisCO"/>
</dbReference>
<feature type="domain" description="Ribulose bisphosphate carboxylase large subunit C-terminal" evidence="1">
    <location>
        <begin position="309"/>
        <end position="387"/>
    </location>
</feature>
<evidence type="ECO:0000313" key="5">
    <source>
        <dbReference type="Proteomes" id="UP000095008"/>
    </source>
</evidence>
<evidence type="ECO:0000313" key="4">
    <source>
        <dbReference type="Proteomes" id="UP000094893"/>
    </source>
</evidence>
<dbReference type="SFLD" id="SFLDS00014">
    <property type="entry name" value="RuBisCO"/>
    <property type="match status" value="1"/>
</dbReference>
<dbReference type="AlphaFoldDB" id="A0A1C2I5K7"/>
<dbReference type="GO" id="GO:0000287">
    <property type="term" value="F:magnesium ion binding"/>
    <property type="evidence" value="ECO:0007669"/>
    <property type="project" value="InterPro"/>
</dbReference>
<dbReference type="SUPFAM" id="SSF51649">
    <property type="entry name" value="RuBisCo, C-terminal domain"/>
    <property type="match status" value="1"/>
</dbReference>
<sequence length="390" mass="41456">MSAYIEVDYQFPAGVDAQRQAQAIAIGQTAGSWDARFQHREEQLRGHLAEVRAVHDLPEGRHLATIRFPAENVDGRMGSLLTMIFGKYSLAGPAKVMSIRLPEGYGQSCRFGLAGIREKLNVAERPLIMAIFKPALGLSAGDHAEILAEVAMAGLDIIKDDEILPDLPSAATLARWEACAPIIEARRDRTGRDLLYAMNLSGDARQVHELARQLVARGANALLLNVLAYGFPMLEALAADPEVNVPIFAHPALAGAWCAAPDHGFAYAAILGTAMAHAGADAVLYPAHYGSLPFPEADEQAIVAALRARGVAPVPSAGVHPGMLDAILEDYGPELILNAGTGIMDHPMGPSSGVLAFHEGLERWQEGASLKLSDLPAGPLRAAVEKWGAA</sequence>
<dbReference type="InterPro" id="IPR000685">
    <property type="entry name" value="RuBisCO_lsu_C"/>
</dbReference>
<dbReference type="GO" id="GO:0015977">
    <property type="term" value="P:carbon fixation"/>
    <property type="evidence" value="ECO:0007669"/>
    <property type="project" value="InterPro"/>
</dbReference>
<dbReference type="EMBL" id="LWRY01000140">
    <property type="protein sequence ID" value="OCX71272.1"/>
    <property type="molecule type" value="Genomic_DNA"/>
</dbReference>
<gene>
    <name evidence="2" type="ORF">A6M23_12155</name>
    <name evidence="3" type="ORF">A6P07_06400</name>
</gene>
<dbReference type="RefSeq" id="WP_024893559.1">
    <property type="nucleotide sequence ID" value="NZ_LWRY01000140.1"/>
</dbReference>